<evidence type="ECO:0000313" key="2">
    <source>
        <dbReference type="Proteomes" id="UP000234479"/>
    </source>
</evidence>
<keyword evidence="2" id="KW-1185">Reference proteome</keyword>
<dbReference type="RefSeq" id="WP_101720267.1">
    <property type="nucleotide sequence ID" value="NZ_PJRS01000047.1"/>
</dbReference>
<dbReference type="Proteomes" id="UP000234479">
    <property type="component" value="Unassembled WGS sequence"/>
</dbReference>
<organism evidence="1 2">
    <name type="scientific">Caulobacter zeae</name>
    <dbReference type="NCBI Taxonomy" id="2055137"/>
    <lineage>
        <taxon>Bacteria</taxon>
        <taxon>Pseudomonadati</taxon>
        <taxon>Pseudomonadota</taxon>
        <taxon>Alphaproteobacteria</taxon>
        <taxon>Caulobacterales</taxon>
        <taxon>Caulobacteraceae</taxon>
        <taxon>Caulobacter</taxon>
    </lineage>
</organism>
<proteinExistence type="predicted"/>
<comment type="caution">
    <text evidence="1">The sequence shown here is derived from an EMBL/GenBank/DDBJ whole genome shotgun (WGS) entry which is preliminary data.</text>
</comment>
<evidence type="ECO:0000313" key="1">
    <source>
        <dbReference type="EMBL" id="PLR20013.1"/>
    </source>
</evidence>
<accession>A0A2N5D1T7</accession>
<dbReference type="OrthoDB" id="7180789at2"/>
<dbReference type="AlphaFoldDB" id="A0A2N5D1T7"/>
<gene>
    <name evidence="1" type="ORF">SGCZBJ_23080</name>
</gene>
<dbReference type="EMBL" id="PJRS01000047">
    <property type="protein sequence ID" value="PLR20013.1"/>
    <property type="molecule type" value="Genomic_DNA"/>
</dbReference>
<reference evidence="1 2" key="1">
    <citation type="submission" date="2017-12" db="EMBL/GenBank/DDBJ databases">
        <title>The genome sequence of Caulobacter sp. 410.</title>
        <authorList>
            <person name="Gao J."/>
            <person name="Mao X."/>
            <person name="Sun J."/>
        </authorList>
    </citation>
    <scope>NUCLEOTIDE SEQUENCE [LARGE SCALE GENOMIC DNA]</scope>
    <source>
        <strain evidence="1 2">410</strain>
    </source>
</reference>
<protein>
    <submittedName>
        <fullName evidence="1">Uncharacterized protein</fullName>
    </submittedName>
</protein>
<sequence>MTRIGSQGYAAAYAYAGATNSQTGTAAQQQAKAAEAARTGASSVSVTLSAEAQAALAGKADGRDLGAVVSDARKSLDALLSAAKATSALKDGKATIDVSGLDRRALYAIASNQGGSFPIEEQVVASLQLQSGQNAALAGPAADARVTGDYAGLYKAALTRHEGAGAEEKATLKWQNEKAALVEGLRQSTAKPGTAPTGIADDPVAAYVKQNGGVVSNPRSRDIDDVVADVRVALDRQYSLATGEGMAVGPDAGKIDFARFDDRSLSAIALNKGGQFSEHEAKEAAGEIRSRNREGVSSYWKSAQQSGDGSAFGRTLVSQYVSMSSEEREAVGWTPALYEKMVATQNLSAKLSSMFGPDGSIKTGMSLLDYL</sequence>
<name>A0A2N5D1T7_9CAUL</name>